<accession>A0A517RCU6</accession>
<dbReference type="KEGG" id="gaz:Pan241w_17170"/>
<dbReference type="Pfam" id="PF07587">
    <property type="entry name" value="PSD1"/>
    <property type="match status" value="1"/>
</dbReference>
<keyword evidence="3" id="KW-0349">Heme</keyword>
<feature type="signal peptide" evidence="4">
    <location>
        <begin position="1"/>
        <end position="21"/>
    </location>
</feature>
<reference evidence="6 7" key="1">
    <citation type="submission" date="2019-02" db="EMBL/GenBank/DDBJ databases">
        <title>Deep-cultivation of Planctomycetes and their phenomic and genomic characterization uncovers novel biology.</title>
        <authorList>
            <person name="Wiegand S."/>
            <person name="Jogler M."/>
            <person name="Boedeker C."/>
            <person name="Pinto D."/>
            <person name="Vollmers J."/>
            <person name="Rivas-Marin E."/>
            <person name="Kohn T."/>
            <person name="Peeters S.H."/>
            <person name="Heuer A."/>
            <person name="Rast P."/>
            <person name="Oberbeckmann S."/>
            <person name="Bunk B."/>
            <person name="Jeske O."/>
            <person name="Meyerdierks A."/>
            <person name="Storesund J.E."/>
            <person name="Kallscheuer N."/>
            <person name="Luecker S."/>
            <person name="Lage O.M."/>
            <person name="Pohl T."/>
            <person name="Merkel B.J."/>
            <person name="Hornburger P."/>
            <person name="Mueller R.-W."/>
            <person name="Bruemmer F."/>
            <person name="Labrenz M."/>
            <person name="Spormann A.M."/>
            <person name="Op den Camp H."/>
            <person name="Overmann J."/>
            <person name="Amann R."/>
            <person name="Jetten M.S.M."/>
            <person name="Mascher T."/>
            <person name="Medema M.H."/>
            <person name="Devos D.P."/>
            <person name="Kaster A.-K."/>
            <person name="Ovreas L."/>
            <person name="Rohde M."/>
            <person name="Galperin M.Y."/>
            <person name="Jogler C."/>
        </authorList>
    </citation>
    <scope>NUCLEOTIDE SEQUENCE [LARGE SCALE GENOMIC DNA]</scope>
    <source>
        <strain evidence="6 7">Pan241w</strain>
    </source>
</reference>
<evidence type="ECO:0000256" key="3">
    <source>
        <dbReference type="PROSITE-ProRule" id="PRU00433"/>
    </source>
</evidence>
<dbReference type="AlphaFoldDB" id="A0A517RCU6"/>
<dbReference type="RefSeq" id="WP_145213601.1">
    <property type="nucleotide sequence ID" value="NZ_CP036269.1"/>
</dbReference>
<name>A0A517RCU6_9PLAN</name>
<sequence precursor="true">MLRSFSFFSLGLILLFKPAFSAEPTPTAQPSKAGIQFFETKIRPVLVNQCYECHSVEAKQNEKLEGALLLDTRAAMLTGGDTGPSIVPGDVKNSLLIAAIRHESFEMPPKNKLSDQVIADFEKWIQMGAPDPRDGKVPQIKKETIDIAKGREFWSFKPLNQSPPPTPHNTTWGKTPVDQFILAKQEAQGITPNQLASRQTLIRRVYFDLWGLPPEPKDVEEFVNDPSPDAYEKLIDRLLAGQHYGERWARHWLDVSRFAESNGYAFDRDRPAAYHFRDFVIKALNSDMPYDQFIRLQIAGDQLGPTDYLSQAATGFLAAGPFTSQQTQKERERSRYEQLDDVIHTIGTATLGLTLGCARCHDHKFDPVSSHDYYRMIAAFAETGFQDYQHDQNPEKYNKEKAAFDLTHKPFVDARLKYEKEALPAKLVEWLKKRPTESIQPQLSDWHSIGPFQSANFDQAFNQKHAPEKKVDLKQTYSKGKLKWTPQPTWADGKVHNTLTGNNSANYLFRTIEVPVATPLEISLGRDDAIKVWLNGKSVLSKKVTGGAAADQDMVKLALQAGKNELLIKIVNASGPSGFYFKAKDTTPPKNIQTILTLAAEKRNDKQQQELLKWYAPYDAGWVELNDAEQDNMKLHPKRDLLPVFAARKGGATYNFGADTRKVYYLVRGNSNRKNGLAAPGFLQVLMTSDTQEKEWLLEKTEKNAQPRHPRIAFADWLTDTNQGAGHLLARVIVNRLWHHHFGRGIVETPSDFGTQGFRPTHPELLDYLAVQLIKGNWNLKPIHKLMMLSAVYQQSGQSNASGVKHDPENHLWWRRPAIRMDAEIIRDTLLSVSGSLDQKMFGPGTLNQEEKRRSIYLTVKRDKLIPILQLFDAPDAIQSVGKRNVTTVPPQALAMMNSPFIRRLSEQFAKRVRPNAKISLEQTVNDVYAIALSRQPDPTEQQQMLQFIHYQAESYGANPKAYELAVADFCQLIFCMNEFVFVD</sequence>
<evidence type="ECO:0000313" key="7">
    <source>
        <dbReference type="Proteomes" id="UP000317171"/>
    </source>
</evidence>
<dbReference type="OrthoDB" id="220405at2"/>
<keyword evidence="7" id="KW-1185">Reference proteome</keyword>
<organism evidence="6 7">
    <name type="scientific">Gimesia alba</name>
    <dbReference type="NCBI Taxonomy" id="2527973"/>
    <lineage>
        <taxon>Bacteria</taxon>
        <taxon>Pseudomonadati</taxon>
        <taxon>Planctomycetota</taxon>
        <taxon>Planctomycetia</taxon>
        <taxon>Planctomycetales</taxon>
        <taxon>Planctomycetaceae</taxon>
        <taxon>Gimesia</taxon>
    </lineage>
</organism>
<keyword evidence="1 3" id="KW-0479">Metal-binding</keyword>
<dbReference type="InterPro" id="IPR009056">
    <property type="entry name" value="Cyt_c-like_dom"/>
</dbReference>
<gene>
    <name evidence="6" type="ORF">Pan241w_17170</name>
</gene>
<evidence type="ECO:0000256" key="4">
    <source>
        <dbReference type="SAM" id="SignalP"/>
    </source>
</evidence>
<evidence type="ECO:0000313" key="6">
    <source>
        <dbReference type="EMBL" id="QDT41654.1"/>
    </source>
</evidence>
<dbReference type="Proteomes" id="UP000317171">
    <property type="component" value="Chromosome"/>
</dbReference>
<dbReference type="PANTHER" id="PTHR35889">
    <property type="entry name" value="CYCLOINULO-OLIGOSACCHARIDE FRUCTANOTRANSFERASE-RELATED"/>
    <property type="match status" value="1"/>
</dbReference>
<dbReference type="InterPro" id="IPR011429">
    <property type="entry name" value="Cyt_c_Planctomycete-type"/>
</dbReference>
<dbReference type="InterPro" id="IPR022655">
    <property type="entry name" value="DUF1553"/>
</dbReference>
<dbReference type="GO" id="GO:0009055">
    <property type="term" value="F:electron transfer activity"/>
    <property type="evidence" value="ECO:0007669"/>
    <property type="project" value="InterPro"/>
</dbReference>
<dbReference type="Pfam" id="PF07583">
    <property type="entry name" value="PSCyt2"/>
    <property type="match status" value="1"/>
</dbReference>
<protein>
    <submittedName>
        <fullName evidence="6">Planctomycete cytochrome C</fullName>
    </submittedName>
</protein>
<dbReference type="InterPro" id="IPR011444">
    <property type="entry name" value="DUF1549"/>
</dbReference>
<proteinExistence type="predicted"/>
<evidence type="ECO:0000256" key="1">
    <source>
        <dbReference type="ARBA" id="ARBA00022723"/>
    </source>
</evidence>
<dbReference type="Gene3D" id="2.60.120.260">
    <property type="entry name" value="Galactose-binding domain-like"/>
    <property type="match status" value="1"/>
</dbReference>
<feature type="chain" id="PRO_5021983915" evidence="4">
    <location>
        <begin position="22"/>
        <end position="984"/>
    </location>
</feature>
<keyword evidence="2 3" id="KW-0408">Iron</keyword>
<feature type="domain" description="Cytochrome c" evidence="5">
    <location>
        <begin position="29"/>
        <end position="242"/>
    </location>
</feature>
<dbReference type="PROSITE" id="PS51007">
    <property type="entry name" value="CYTC"/>
    <property type="match status" value="1"/>
</dbReference>
<dbReference type="EMBL" id="CP036269">
    <property type="protein sequence ID" value="QDT41654.1"/>
    <property type="molecule type" value="Genomic_DNA"/>
</dbReference>
<dbReference type="PANTHER" id="PTHR35889:SF3">
    <property type="entry name" value="F-BOX DOMAIN-CONTAINING PROTEIN"/>
    <property type="match status" value="1"/>
</dbReference>
<dbReference type="GO" id="GO:0046872">
    <property type="term" value="F:metal ion binding"/>
    <property type="evidence" value="ECO:0007669"/>
    <property type="project" value="UniProtKB-KW"/>
</dbReference>
<evidence type="ECO:0000259" key="5">
    <source>
        <dbReference type="PROSITE" id="PS51007"/>
    </source>
</evidence>
<dbReference type="GO" id="GO:0020037">
    <property type="term" value="F:heme binding"/>
    <property type="evidence" value="ECO:0007669"/>
    <property type="project" value="InterPro"/>
</dbReference>
<dbReference type="Pfam" id="PF07635">
    <property type="entry name" value="PSCyt1"/>
    <property type="match status" value="1"/>
</dbReference>
<keyword evidence="4" id="KW-0732">Signal</keyword>
<evidence type="ECO:0000256" key="2">
    <source>
        <dbReference type="ARBA" id="ARBA00023004"/>
    </source>
</evidence>